<protein>
    <recommendedName>
        <fullName evidence="4">DUF3592 domain-containing protein</fullName>
    </recommendedName>
</protein>
<dbReference type="PATRIC" id="fig|1303518.3.peg.1469"/>
<dbReference type="STRING" id="454171.CP488_02657"/>
<keyword evidence="1" id="KW-0472">Membrane</keyword>
<dbReference type="InParanoid" id="S0EYW5"/>
<dbReference type="Proteomes" id="UP000014227">
    <property type="component" value="Chromosome I"/>
</dbReference>
<name>S0EYW5_CHTCT</name>
<dbReference type="EMBL" id="HF951689">
    <property type="protein sequence ID" value="CCW35255.1"/>
    <property type="molecule type" value="Genomic_DNA"/>
</dbReference>
<dbReference type="KEGG" id="ccz:CCALI_01439"/>
<feature type="transmembrane region" description="Helical" evidence="1">
    <location>
        <begin position="130"/>
        <end position="150"/>
    </location>
</feature>
<dbReference type="HOGENOM" id="CLU_1657728_0_0_0"/>
<evidence type="ECO:0000256" key="1">
    <source>
        <dbReference type="SAM" id="Phobius"/>
    </source>
</evidence>
<dbReference type="AlphaFoldDB" id="S0EYW5"/>
<feature type="transmembrane region" description="Helical" evidence="1">
    <location>
        <begin position="12"/>
        <end position="34"/>
    </location>
</feature>
<gene>
    <name evidence="2" type="ORF">CCALI_01439</name>
</gene>
<proteinExistence type="predicted"/>
<evidence type="ECO:0008006" key="4">
    <source>
        <dbReference type="Google" id="ProtNLM"/>
    </source>
</evidence>
<organism evidence="2 3">
    <name type="scientific">Chthonomonas calidirosea (strain DSM 23976 / ICMP 18418 / T49)</name>
    <dbReference type="NCBI Taxonomy" id="1303518"/>
    <lineage>
        <taxon>Bacteria</taxon>
        <taxon>Bacillati</taxon>
        <taxon>Armatimonadota</taxon>
        <taxon>Chthonomonadia</taxon>
        <taxon>Chthonomonadales</taxon>
        <taxon>Chthonomonadaceae</taxon>
        <taxon>Chthonomonas</taxon>
    </lineage>
</organism>
<keyword evidence="1" id="KW-0812">Transmembrane</keyword>
<evidence type="ECO:0000313" key="3">
    <source>
        <dbReference type="Proteomes" id="UP000014227"/>
    </source>
</evidence>
<keyword evidence="3" id="KW-1185">Reference proteome</keyword>
<reference evidence="3" key="1">
    <citation type="submission" date="2013-03" db="EMBL/GenBank/DDBJ databases">
        <title>Genome sequence of Chthonomonas calidirosea, the first sequenced genome from the Armatimonadetes phylum (formally candidate division OP10).</title>
        <authorList>
            <person name="Lee K.C.Y."/>
            <person name="Morgan X.C."/>
            <person name="Dunfield P.F."/>
            <person name="Tamas I."/>
            <person name="Houghton K.M."/>
            <person name="Vyssotski M."/>
            <person name="Ryan J.L.J."/>
            <person name="Lagutin K."/>
            <person name="McDonald I.R."/>
            <person name="Stott M.B."/>
        </authorList>
    </citation>
    <scope>NUCLEOTIDE SEQUENCE [LARGE SCALE GENOMIC DNA]</scope>
    <source>
        <strain evidence="3">DSM 23976 / ICMP 18418 / T49</strain>
    </source>
</reference>
<keyword evidence="1" id="KW-1133">Transmembrane helix</keyword>
<sequence length="159" mass="17858">MNAASRARKKRLLPSYVIFLFLFVFVIGALQFSIQAVEVRAQRFHLLLARGVQTMATITAKRATTSGDMVYFRYTVSDRTYTGRSPVSPETFDTLVVGHVTPVLYLPQSPAQCELALSDVLRWSSGLAHYWRILQIINGVACLLTLLRIAQLRKQLKAA</sequence>
<dbReference type="RefSeq" id="WP_016482793.1">
    <property type="nucleotide sequence ID" value="NC_021487.1"/>
</dbReference>
<accession>S0EYW5</accession>
<evidence type="ECO:0000313" key="2">
    <source>
        <dbReference type="EMBL" id="CCW35255.1"/>
    </source>
</evidence>